<sequence length="118" mass="13978">MRHVFEVAAKLFWSRINRQHHIVLNAEILNFFSNFNRVCQRFGMIGKQLKHLIIRLQILISGVHQIIVIVFVGVDPDKNFVCLEIFLFDVMNIVGGNKFHACLLRKTHQYFVHLFLFR</sequence>
<protein>
    <submittedName>
        <fullName evidence="2">Uncharacterized protein</fullName>
    </submittedName>
</protein>
<proteinExistence type="predicted"/>
<evidence type="ECO:0000256" key="1">
    <source>
        <dbReference type="SAM" id="Phobius"/>
    </source>
</evidence>
<keyword evidence="1" id="KW-0812">Transmembrane</keyword>
<gene>
    <name evidence="2" type="ORF">SDC9_70749</name>
</gene>
<keyword evidence="1" id="KW-1133">Transmembrane helix</keyword>
<dbReference type="EMBL" id="VSSQ01004224">
    <property type="protein sequence ID" value="MPM24268.1"/>
    <property type="molecule type" value="Genomic_DNA"/>
</dbReference>
<feature type="transmembrane region" description="Helical" evidence="1">
    <location>
        <begin position="52"/>
        <end position="74"/>
    </location>
</feature>
<dbReference type="AlphaFoldDB" id="A0A644Y8L6"/>
<keyword evidence="1" id="KW-0472">Membrane</keyword>
<organism evidence="2">
    <name type="scientific">bioreactor metagenome</name>
    <dbReference type="NCBI Taxonomy" id="1076179"/>
    <lineage>
        <taxon>unclassified sequences</taxon>
        <taxon>metagenomes</taxon>
        <taxon>ecological metagenomes</taxon>
    </lineage>
</organism>
<evidence type="ECO:0000313" key="2">
    <source>
        <dbReference type="EMBL" id="MPM24268.1"/>
    </source>
</evidence>
<comment type="caution">
    <text evidence="2">The sequence shown here is derived from an EMBL/GenBank/DDBJ whole genome shotgun (WGS) entry which is preliminary data.</text>
</comment>
<reference evidence="2" key="1">
    <citation type="submission" date="2019-08" db="EMBL/GenBank/DDBJ databases">
        <authorList>
            <person name="Kucharzyk K."/>
            <person name="Murdoch R.W."/>
            <person name="Higgins S."/>
            <person name="Loffler F."/>
        </authorList>
    </citation>
    <scope>NUCLEOTIDE SEQUENCE</scope>
</reference>
<accession>A0A644Y8L6</accession>
<name>A0A644Y8L6_9ZZZZ</name>